<feature type="transmembrane region" description="Helical" evidence="1">
    <location>
        <begin position="145"/>
        <end position="165"/>
    </location>
</feature>
<keyword evidence="1" id="KW-1133">Transmembrane helix</keyword>
<feature type="transmembrane region" description="Helical" evidence="1">
    <location>
        <begin position="171"/>
        <end position="188"/>
    </location>
</feature>
<protein>
    <submittedName>
        <fullName evidence="2">DUF624 domain-containing protein</fullName>
    </submittedName>
</protein>
<gene>
    <name evidence="3" type="ORF">KHB02_016995</name>
    <name evidence="2" type="ORF">KHB02_22205</name>
</gene>
<keyword evidence="4" id="KW-1185">Reference proteome</keyword>
<dbReference type="Proteomes" id="UP000677265">
    <property type="component" value="Unassembled WGS sequence"/>
</dbReference>
<evidence type="ECO:0000313" key="4">
    <source>
        <dbReference type="Proteomes" id="UP000677265"/>
    </source>
</evidence>
<name>A0A942T2V3_9BACI</name>
<dbReference type="AlphaFoldDB" id="A0A942T2V3"/>
<feature type="transmembrane region" description="Helical" evidence="1">
    <location>
        <begin position="20"/>
        <end position="43"/>
    </location>
</feature>
<feature type="transmembrane region" description="Helical" evidence="1">
    <location>
        <begin position="70"/>
        <end position="89"/>
    </location>
</feature>
<evidence type="ECO:0000313" key="2">
    <source>
        <dbReference type="EMBL" id="MBS4184111.1"/>
    </source>
</evidence>
<organism evidence="2">
    <name type="scientific">Neobacillus citreus</name>
    <dbReference type="NCBI Taxonomy" id="2833578"/>
    <lineage>
        <taxon>Bacteria</taxon>
        <taxon>Bacillati</taxon>
        <taxon>Bacillota</taxon>
        <taxon>Bacilli</taxon>
        <taxon>Bacillales</taxon>
        <taxon>Bacillaceae</taxon>
        <taxon>Neobacillus</taxon>
    </lineage>
</organism>
<accession>A0A942T2V3</accession>
<reference evidence="2" key="1">
    <citation type="submission" date="2021-05" db="EMBL/GenBank/DDBJ databases">
        <title>Novel Bacillus species.</title>
        <authorList>
            <person name="Liu G."/>
        </authorList>
    </citation>
    <scope>NUCLEOTIDE SEQUENCE</scope>
    <source>
        <strain evidence="2 4">FJAT-50051</strain>
    </source>
</reference>
<keyword evidence="1" id="KW-0472">Membrane</keyword>
<dbReference type="EMBL" id="JAGYPE020000032">
    <property type="protein sequence ID" value="MCH6267217.1"/>
    <property type="molecule type" value="Genomic_DNA"/>
</dbReference>
<feature type="transmembrane region" description="Helical" evidence="1">
    <location>
        <begin position="101"/>
        <end position="124"/>
    </location>
</feature>
<dbReference type="EMBL" id="JAGYPE010000004">
    <property type="protein sequence ID" value="MBS4184111.1"/>
    <property type="molecule type" value="Genomic_DNA"/>
</dbReference>
<keyword evidence="1" id="KW-0812">Transmembrane</keyword>
<dbReference type="Pfam" id="PF04854">
    <property type="entry name" value="DUF624"/>
    <property type="match status" value="1"/>
</dbReference>
<evidence type="ECO:0000256" key="1">
    <source>
        <dbReference type="SAM" id="Phobius"/>
    </source>
</evidence>
<proteinExistence type="predicted"/>
<evidence type="ECO:0000313" key="3">
    <source>
        <dbReference type="EMBL" id="MCH6267217.1"/>
    </source>
</evidence>
<dbReference type="InterPro" id="IPR006938">
    <property type="entry name" value="DUF624"/>
</dbReference>
<comment type="caution">
    <text evidence="2">The sequence shown here is derived from an EMBL/GenBank/DDBJ whole genome shotgun (WGS) entry which is preliminary data.</text>
</comment>
<sequence length="203" mass="23118">MDGKLYKTMEFIMNTFLLNALWLVMCLPILTIFPATTAMFGVVREWQKQKDIRVISAYFRHFKGNFKQSFVLGILWLVFTCFLIGDFIITNQMNSSLKYALFAFFFLLSIVYLFASITIFPVIVHYRVSWKDAIKNAMLLSIGKLHFTLLSLVIIAGAVGIVFYFPAASMVVFSVAAYLIYALVSKGFHQEKRVQTNGQTAAV</sequence>
<dbReference type="RefSeq" id="WP_213144024.1">
    <property type="nucleotide sequence ID" value="NZ_JAGYPE020000032.1"/>
</dbReference>